<name>A0A132NTV3_GIAIN</name>
<gene>
    <name evidence="1" type="ORF">QR46_2480</name>
</gene>
<comment type="caution">
    <text evidence="1">The sequence shown here is derived from an EMBL/GenBank/DDBJ whole genome shotgun (WGS) entry which is preliminary data.</text>
</comment>
<reference evidence="1 2" key="1">
    <citation type="journal article" date="2015" name="Mol. Biochem. Parasitol.">
        <title>Identification of polymorphic genes for use in assemblage B genotyping assays through comparative genomics of multiple assemblage B Giardia duodenalis isolates.</title>
        <authorList>
            <person name="Wielinga C."/>
            <person name="Thompson R.C."/>
            <person name="Monis P."/>
            <person name="Ryan U."/>
        </authorList>
    </citation>
    <scope>NUCLEOTIDE SEQUENCE [LARGE SCALE GENOMIC DNA]</scope>
    <source>
        <strain evidence="1 2">BAH15c1</strain>
    </source>
</reference>
<dbReference type="EMBL" id="JXTI01000066">
    <property type="protein sequence ID" value="KWX13513.1"/>
    <property type="molecule type" value="Genomic_DNA"/>
</dbReference>
<proteinExistence type="predicted"/>
<evidence type="ECO:0000313" key="2">
    <source>
        <dbReference type="Proteomes" id="UP000070089"/>
    </source>
</evidence>
<sequence length="43" mass="4773">MAADEPRHCRASIPAKLLMLMACGSIVSMEKKRDNISQVDVQK</sequence>
<dbReference type="Proteomes" id="UP000070089">
    <property type="component" value="Unassembled WGS sequence"/>
</dbReference>
<protein>
    <submittedName>
        <fullName evidence="1">Uncharacterized protein</fullName>
    </submittedName>
</protein>
<dbReference type="AlphaFoldDB" id="A0A132NTV3"/>
<dbReference type="VEuPathDB" id="GiardiaDB:QR46_2480"/>
<evidence type="ECO:0000313" key="1">
    <source>
        <dbReference type="EMBL" id="KWX13513.1"/>
    </source>
</evidence>
<organism evidence="1 2">
    <name type="scientific">Giardia duodenalis assemblage B</name>
    <dbReference type="NCBI Taxonomy" id="1394984"/>
    <lineage>
        <taxon>Eukaryota</taxon>
        <taxon>Metamonada</taxon>
        <taxon>Diplomonadida</taxon>
        <taxon>Hexamitidae</taxon>
        <taxon>Giardiinae</taxon>
        <taxon>Giardia</taxon>
    </lineage>
</organism>
<accession>A0A132NTV3</accession>